<keyword evidence="2" id="KW-1185">Reference proteome</keyword>
<sequence length="78" mass="8866">MSVAEIKETKSNLIAWIEQLSDSNMLTVLDSIRNTKSENDWFDNLSASQKQHISEGIDDAENGRVVTSEKFWHNLKNG</sequence>
<organism evidence="1 2">
    <name type="scientific">Mucilaginibacter xinganensis</name>
    <dbReference type="NCBI Taxonomy" id="1234841"/>
    <lineage>
        <taxon>Bacteria</taxon>
        <taxon>Pseudomonadati</taxon>
        <taxon>Bacteroidota</taxon>
        <taxon>Sphingobacteriia</taxon>
        <taxon>Sphingobacteriales</taxon>
        <taxon>Sphingobacteriaceae</taxon>
        <taxon>Mucilaginibacter</taxon>
    </lineage>
</organism>
<reference evidence="1 2" key="1">
    <citation type="submission" date="2017-08" db="EMBL/GenBank/DDBJ databases">
        <title>Complete genome sequence of Mucilaginibacter sp. strain BJC16-A31.</title>
        <authorList>
            <consortium name="Henan University of Science and Technology"/>
            <person name="You X."/>
        </authorList>
    </citation>
    <scope>NUCLEOTIDE SEQUENCE [LARGE SCALE GENOMIC DNA]</scope>
    <source>
        <strain evidence="1 2">BJC16-A31</strain>
    </source>
</reference>
<dbReference type="OrthoDB" id="798232at2"/>
<evidence type="ECO:0000313" key="1">
    <source>
        <dbReference type="EMBL" id="ASU35812.1"/>
    </source>
</evidence>
<dbReference type="KEGG" id="muc:MuYL_3927"/>
<gene>
    <name evidence="1" type="ORF">MuYL_3927</name>
</gene>
<dbReference type="Proteomes" id="UP000215002">
    <property type="component" value="Chromosome"/>
</dbReference>
<dbReference type="EMBL" id="CP022743">
    <property type="protein sequence ID" value="ASU35812.1"/>
    <property type="molecule type" value="Genomic_DNA"/>
</dbReference>
<dbReference type="RefSeq" id="WP_094571932.1">
    <property type="nucleotide sequence ID" value="NZ_CP022743.1"/>
</dbReference>
<protein>
    <recommendedName>
        <fullName evidence="3">Addiction module component</fullName>
    </recommendedName>
</protein>
<dbReference type="AlphaFoldDB" id="A0A223P129"/>
<accession>A0A223P129</accession>
<name>A0A223P129_9SPHI</name>
<proteinExistence type="predicted"/>
<evidence type="ECO:0000313" key="2">
    <source>
        <dbReference type="Proteomes" id="UP000215002"/>
    </source>
</evidence>
<evidence type="ECO:0008006" key="3">
    <source>
        <dbReference type="Google" id="ProtNLM"/>
    </source>
</evidence>